<evidence type="ECO:0000313" key="4">
    <source>
        <dbReference type="Ensembl" id="ENSCMIP00000011050.1"/>
    </source>
</evidence>
<protein>
    <submittedName>
        <fullName evidence="4">Colorectal mutant cancer protein-like</fullName>
    </submittedName>
</protein>
<feature type="coiled-coil region" evidence="1">
    <location>
        <begin position="647"/>
        <end position="692"/>
    </location>
</feature>
<evidence type="ECO:0000313" key="5">
    <source>
        <dbReference type="Proteomes" id="UP000314986"/>
    </source>
</evidence>
<feature type="region of interest" description="Disordered" evidence="2">
    <location>
        <begin position="80"/>
        <end position="109"/>
    </location>
</feature>
<evidence type="ECO:0000256" key="2">
    <source>
        <dbReference type="SAM" id="MobiDB-lite"/>
    </source>
</evidence>
<dbReference type="Ensembl" id="ENSCMIT00000011329.1">
    <property type="protein sequence ID" value="ENSCMIP00000011050.1"/>
    <property type="gene ID" value="ENSCMIG00000005785.1"/>
</dbReference>
<dbReference type="Pfam" id="PF10506">
    <property type="entry name" value="USHBP1_PDZ-bd"/>
    <property type="match status" value="1"/>
</dbReference>
<dbReference type="InterPro" id="IPR019536">
    <property type="entry name" value="USHBP1_PDZ-bd"/>
</dbReference>
<dbReference type="Proteomes" id="UP000314986">
    <property type="component" value="Unassembled WGS sequence"/>
</dbReference>
<reference evidence="5" key="2">
    <citation type="journal article" date="2007" name="PLoS Biol.">
        <title>Survey sequencing and comparative analysis of the elephant shark (Callorhinchus milii) genome.</title>
        <authorList>
            <person name="Venkatesh B."/>
            <person name="Kirkness E.F."/>
            <person name="Loh Y.H."/>
            <person name="Halpern A.L."/>
            <person name="Lee A.P."/>
            <person name="Johnson J."/>
            <person name="Dandona N."/>
            <person name="Viswanathan L.D."/>
            <person name="Tay A."/>
            <person name="Venter J.C."/>
            <person name="Strausberg R.L."/>
            <person name="Brenner S."/>
        </authorList>
    </citation>
    <scope>NUCLEOTIDE SEQUENCE [LARGE SCALE GENOMIC DNA]</scope>
</reference>
<keyword evidence="5" id="KW-1185">Reference proteome</keyword>
<dbReference type="InParanoid" id="A0A4W3H6R2"/>
<feature type="domain" description="Harmonin-binding protein USHBP1 PDZ-binding" evidence="3">
    <location>
        <begin position="311"/>
        <end position="375"/>
    </location>
</feature>
<feature type="region of interest" description="Disordered" evidence="2">
    <location>
        <begin position="238"/>
        <end position="267"/>
    </location>
</feature>
<dbReference type="OrthoDB" id="6256369at2759"/>
<reference evidence="4" key="5">
    <citation type="submission" date="2025-09" db="UniProtKB">
        <authorList>
            <consortium name="Ensembl"/>
        </authorList>
    </citation>
    <scope>IDENTIFICATION</scope>
</reference>
<name>A0A4W3H6R2_CALMI</name>
<dbReference type="GeneTree" id="ENSGT00530000063974"/>
<dbReference type="STRING" id="7868.ENSCMIP00000011050"/>
<sequence length="694" mass="78791">MERGPHSPSQGECAEEEEDEAVQVLRYEGRITELLVVIAELNRRINRLKYSTFREEDEDEYQDESSDHSDSSCALDVTNRCESQDHSAASGVDQQPQPISPDTDVSQGLSPELQRVLAELEASVHRRRRQIPLGMPDPEKYSREAKAAQEHWSLVTQAVAEVERELELEPCPDWSEERSARKSEINDMRERNRCLAAELQEREQELSKAKVTLTAFQGERDRMRQRVQDLSSCLQRMEEETQSDQHLSDVRSSGTDKAEAVANRDPHSSMGTLFQTLQCCSTDQDVFRALQTHELNLTKSRIREFETETERLKQCIDKWRRQNNRLCAVLDECKSDGERLSMLLGKHESNSTALQLALQYTEKCIEAYSLLLALTETNLKKEATSGPRASAPRAQVQTLDCPAPCDVLQDKVGLKSKIARLRVEHAAVKRTLLELGETPAHLKRYSATTEGGQAKPHRLEIVPTVTEQDAGATSGLHWPEPPQRPRKEKWELLRDLVDVREEMAELKGQTSLMKRERRDLEQILLCQVPRESAVLLLIEHWRSERDEGMDRPPPFDITGETVRTSKEVVGEGADSSQVPGLCNKQLMSDLLDSTKGEKQLKVRAGELAMSLERSIQDSNSQSHTSARLVSDLRNTHSNLSTAYRTAQRKYENQLMKLEFQISAMSERHRAQIAELEQSAKKLQEELDNSNGTPL</sequence>
<reference evidence="5" key="3">
    <citation type="journal article" date="2014" name="Nature">
        <title>Elephant shark genome provides unique insights into gnathostome evolution.</title>
        <authorList>
            <consortium name="International Elephant Shark Genome Sequencing Consortium"/>
            <person name="Venkatesh B."/>
            <person name="Lee A.P."/>
            <person name="Ravi V."/>
            <person name="Maurya A.K."/>
            <person name="Lian M.M."/>
            <person name="Swann J.B."/>
            <person name="Ohta Y."/>
            <person name="Flajnik M.F."/>
            <person name="Sutoh Y."/>
            <person name="Kasahara M."/>
            <person name="Hoon S."/>
            <person name="Gangu V."/>
            <person name="Roy S.W."/>
            <person name="Irimia M."/>
            <person name="Korzh V."/>
            <person name="Kondrychyn I."/>
            <person name="Lim Z.W."/>
            <person name="Tay B.H."/>
            <person name="Tohari S."/>
            <person name="Kong K.W."/>
            <person name="Ho S."/>
            <person name="Lorente-Galdos B."/>
            <person name="Quilez J."/>
            <person name="Marques-Bonet T."/>
            <person name="Raney B.J."/>
            <person name="Ingham P.W."/>
            <person name="Tay A."/>
            <person name="Hillier L.W."/>
            <person name="Minx P."/>
            <person name="Boehm T."/>
            <person name="Wilson R.K."/>
            <person name="Brenner S."/>
            <person name="Warren W.C."/>
        </authorList>
    </citation>
    <scope>NUCLEOTIDE SEQUENCE [LARGE SCALE GENOMIC DNA]</scope>
</reference>
<dbReference type="PANTHER" id="PTHR23347:SF5">
    <property type="entry name" value="HARMONIN-BINDING PROTEIN USHBP1"/>
    <property type="match status" value="1"/>
</dbReference>
<feature type="coiled-coil region" evidence="1">
    <location>
        <begin position="489"/>
        <end position="516"/>
    </location>
</feature>
<reference evidence="5" key="1">
    <citation type="journal article" date="2006" name="Science">
        <title>Ancient noncoding elements conserved in the human genome.</title>
        <authorList>
            <person name="Venkatesh B."/>
            <person name="Kirkness E.F."/>
            <person name="Loh Y.H."/>
            <person name="Halpern A.L."/>
            <person name="Lee A.P."/>
            <person name="Johnson J."/>
            <person name="Dandona N."/>
            <person name="Viswanathan L.D."/>
            <person name="Tay A."/>
            <person name="Venter J.C."/>
            <person name="Strausberg R.L."/>
            <person name="Brenner S."/>
        </authorList>
    </citation>
    <scope>NUCLEOTIDE SEQUENCE [LARGE SCALE GENOMIC DNA]</scope>
</reference>
<feature type="compositionally biased region" description="Basic and acidic residues" evidence="2">
    <location>
        <begin position="246"/>
        <end position="267"/>
    </location>
</feature>
<evidence type="ECO:0000259" key="3">
    <source>
        <dbReference type="Pfam" id="PF10506"/>
    </source>
</evidence>
<dbReference type="PANTHER" id="PTHR23347">
    <property type="entry name" value="COLORECTAL MUTANT CANCER PROTEIN MCC PROTEIN -RELATED"/>
    <property type="match status" value="1"/>
</dbReference>
<keyword evidence="1" id="KW-0175">Coiled coil</keyword>
<dbReference type="AlphaFoldDB" id="A0A4W3H6R2"/>
<dbReference type="OMA" id="PLIGHEP"/>
<proteinExistence type="predicted"/>
<gene>
    <name evidence="4" type="primary">ushbp1</name>
</gene>
<dbReference type="GeneID" id="103182014"/>
<reference evidence="4" key="4">
    <citation type="submission" date="2025-08" db="UniProtKB">
        <authorList>
            <consortium name="Ensembl"/>
        </authorList>
    </citation>
    <scope>IDENTIFICATION</scope>
</reference>
<accession>A0A4W3H6R2</accession>
<organism evidence="4 5">
    <name type="scientific">Callorhinchus milii</name>
    <name type="common">Ghost shark</name>
    <dbReference type="NCBI Taxonomy" id="7868"/>
    <lineage>
        <taxon>Eukaryota</taxon>
        <taxon>Metazoa</taxon>
        <taxon>Chordata</taxon>
        <taxon>Craniata</taxon>
        <taxon>Vertebrata</taxon>
        <taxon>Chondrichthyes</taxon>
        <taxon>Holocephali</taxon>
        <taxon>Chimaeriformes</taxon>
        <taxon>Callorhinchidae</taxon>
        <taxon>Callorhinchus</taxon>
    </lineage>
</organism>
<evidence type="ECO:0000256" key="1">
    <source>
        <dbReference type="SAM" id="Coils"/>
    </source>
</evidence>
<dbReference type="InterPro" id="IPR040171">
    <property type="entry name" value="USBP1-like"/>
</dbReference>